<gene>
    <name evidence="1" type="ORF">E2C01_050323</name>
</gene>
<dbReference type="AlphaFoldDB" id="A0A5B7GG45"/>
<organism evidence="1 2">
    <name type="scientific">Portunus trituberculatus</name>
    <name type="common">Swimming crab</name>
    <name type="synonym">Neptunus trituberculatus</name>
    <dbReference type="NCBI Taxonomy" id="210409"/>
    <lineage>
        <taxon>Eukaryota</taxon>
        <taxon>Metazoa</taxon>
        <taxon>Ecdysozoa</taxon>
        <taxon>Arthropoda</taxon>
        <taxon>Crustacea</taxon>
        <taxon>Multicrustacea</taxon>
        <taxon>Malacostraca</taxon>
        <taxon>Eumalacostraca</taxon>
        <taxon>Eucarida</taxon>
        <taxon>Decapoda</taxon>
        <taxon>Pleocyemata</taxon>
        <taxon>Brachyura</taxon>
        <taxon>Eubrachyura</taxon>
        <taxon>Portunoidea</taxon>
        <taxon>Portunidae</taxon>
        <taxon>Portuninae</taxon>
        <taxon>Portunus</taxon>
    </lineage>
</organism>
<evidence type="ECO:0000313" key="2">
    <source>
        <dbReference type="Proteomes" id="UP000324222"/>
    </source>
</evidence>
<protein>
    <submittedName>
        <fullName evidence="1">Uncharacterized protein</fullName>
    </submittedName>
</protein>
<name>A0A5B7GG45_PORTR</name>
<proteinExistence type="predicted"/>
<dbReference type="Proteomes" id="UP000324222">
    <property type="component" value="Unassembled WGS sequence"/>
</dbReference>
<dbReference type="EMBL" id="VSRR010013879">
    <property type="protein sequence ID" value="MPC56365.1"/>
    <property type="molecule type" value="Genomic_DNA"/>
</dbReference>
<evidence type="ECO:0000313" key="1">
    <source>
        <dbReference type="EMBL" id="MPC56365.1"/>
    </source>
</evidence>
<reference evidence="1 2" key="1">
    <citation type="submission" date="2019-05" db="EMBL/GenBank/DDBJ databases">
        <title>Another draft genome of Portunus trituberculatus and its Hox gene families provides insights of decapod evolution.</title>
        <authorList>
            <person name="Jeong J.-H."/>
            <person name="Song I."/>
            <person name="Kim S."/>
            <person name="Choi T."/>
            <person name="Kim D."/>
            <person name="Ryu S."/>
            <person name="Kim W."/>
        </authorList>
    </citation>
    <scope>NUCLEOTIDE SEQUENCE [LARGE SCALE GENOMIC DNA]</scope>
    <source>
        <tissue evidence="1">Muscle</tissue>
    </source>
</reference>
<accession>A0A5B7GG45</accession>
<keyword evidence="2" id="KW-1185">Reference proteome</keyword>
<sequence>METDEWYYRAPLVIASPCKEATFASHQKTYCFTVLPCSIWGLRGRDGMGRLVWMTPGRREP</sequence>
<comment type="caution">
    <text evidence="1">The sequence shown here is derived from an EMBL/GenBank/DDBJ whole genome shotgun (WGS) entry which is preliminary data.</text>
</comment>